<dbReference type="RefSeq" id="WP_277862251.1">
    <property type="nucleotide sequence ID" value="NZ_JARRAG010000002.1"/>
</dbReference>
<accession>A0ABT6FED4</accession>
<comment type="caution">
    <text evidence="2">The sequence shown here is derived from an EMBL/GenBank/DDBJ whole genome shotgun (WGS) entry which is preliminary data.</text>
</comment>
<evidence type="ECO:0000313" key="2">
    <source>
        <dbReference type="EMBL" id="MDG3005937.1"/>
    </source>
</evidence>
<dbReference type="Proteomes" id="UP001216907">
    <property type="component" value="Unassembled WGS sequence"/>
</dbReference>
<feature type="region of interest" description="Disordered" evidence="1">
    <location>
        <begin position="35"/>
        <end position="54"/>
    </location>
</feature>
<keyword evidence="3" id="KW-1185">Reference proteome</keyword>
<organism evidence="2 3">
    <name type="scientific">Paludisphaera mucosa</name>
    <dbReference type="NCBI Taxonomy" id="3030827"/>
    <lineage>
        <taxon>Bacteria</taxon>
        <taxon>Pseudomonadati</taxon>
        <taxon>Planctomycetota</taxon>
        <taxon>Planctomycetia</taxon>
        <taxon>Isosphaerales</taxon>
        <taxon>Isosphaeraceae</taxon>
        <taxon>Paludisphaera</taxon>
    </lineage>
</organism>
<proteinExistence type="predicted"/>
<evidence type="ECO:0000256" key="1">
    <source>
        <dbReference type="SAM" id="MobiDB-lite"/>
    </source>
</evidence>
<dbReference type="EMBL" id="JARRAG010000002">
    <property type="protein sequence ID" value="MDG3005937.1"/>
    <property type="molecule type" value="Genomic_DNA"/>
</dbReference>
<name>A0ABT6FED4_9BACT</name>
<protein>
    <submittedName>
        <fullName evidence="2">Uncharacterized protein</fullName>
    </submittedName>
</protein>
<reference evidence="2 3" key="1">
    <citation type="submission" date="2023-03" db="EMBL/GenBank/DDBJ databases">
        <title>Paludisphaera mucosa sp. nov. a novel planctomycete from northern fen.</title>
        <authorList>
            <person name="Ivanova A."/>
        </authorList>
    </citation>
    <scope>NUCLEOTIDE SEQUENCE [LARGE SCALE GENOMIC DNA]</scope>
    <source>
        <strain evidence="2 3">Pla2</strain>
    </source>
</reference>
<evidence type="ECO:0000313" key="3">
    <source>
        <dbReference type="Proteomes" id="UP001216907"/>
    </source>
</evidence>
<gene>
    <name evidence="2" type="ORF">PZE19_19320</name>
</gene>
<sequence length="81" mass="8567">MRLIVDSRGVVRAVYAEAVDLAALGRPTIARASHVEPDAEGRWTADLSPSGGPTLGPFARRSEAVAAELAWLESNRLAPPC</sequence>